<feature type="transmembrane region" description="Helical" evidence="9">
    <location>
        <begin position="819"/>
        <end position="837"/>
    </location>
</feature>
<keyword evidence="3" id="KW-0328">Glycosyltransferase</keyword>
<feature type="signal peptide" evidence="10">
    <location>
        <begin position="1"/>
        <end position="28"/>
    </location>
</feature>
<evidence type="ECO:0000256" key="7">
    <source>
        <dbReference type="ARBA" id="ARBA00023136"/>
    </source>
</evidence>
<keyword evidence="7 9" id="KW-0472">Membrane</keyword>
<comment type="caution">
    <text evidence="11">The sequence shown here is derived from an EMBL/GenBank/DDBJ whole genome shotgun (WGS) entry which is preliminary data.</text>
</comment>
<dbReference type="PANTHER" id="PTHR33908">
    <property type="entry name" value="MANNOSYLTRANSFERASE YKCB-RELATED"/>
    <property type="match status" value="1"/>
</dbReference>
<keyword evidence="10" id="KW-0732">Signal</keyword>
<dbReference type="Gene3D" id="2.60.120.260">
    <property type="entry name" value="Galactose-binding domain-like"/>
    <property type="match status" value="1"/>
</dbReference>
<dbReference type="PANTHER" id="PTHR33908:SF11">
    <property type="entry name" value="MEMBRANE PROTEIN"/>
    <property type="match status" value="1"/>
</dbReference>
<feature type="transmembrane region" description="Helical" evidence="9">
    <location>
        <begin position="844"/>
        <end position="860"/>
    </location>
</feature>
<sequence>MRRMVRTIVVLFLGATVLVGAPSGRAHADNGDTLALPGASTLGPDERATIDVPVPQGVTPAELLTSVSLDGPLLPAQEGDEFVMMVAGREAARLPLARVAHDGGTDVAVQVERRDITTADDGRRTVPVDLTVRRRAAGTRDAGETTGRRCLTDAAAVTVTDLRLRAAGTETVPTHPADFFPQYSPSVDVLIDADASDRVLESALSAAASLVTRYPDPSTTIRLTTEAERSPDGLGVRAVHLREAAAPVPERVEVEDGVPTLVLTGPLEDLERSVTALGSPDPAGTSLASAPTSATLADLGAPAMQLLTPSRMESGFTLRQDAFGGPVHDARLHLEARHTALPRDLRARLEVRLDGETVHREVLDPDDTEVSADVGLPDLSASSRLTLVLTAPTAAERCDLLTREVPVAVDVDPAASRIDVTRGPGGTDGFAMFPQALTGTLPVAVGDGAEDRLAALRDASYLVAALQREATRPLAVELVASEQILDGGSGLLVGADNTDARTLVSPLRYSSMHLRDFWEEDYPIGSGNRFAALQAFGRGDDQGAVVLLGGWDPTDAYPADLTRAAAAAAQERGWSQLVDNLFLATDSVAPFSMSDEGVIPQAERTDEAGRIIWWFAGGLGVLLVLLVLRRRRGSELSPDRDDNGHIGDEDRIRYEEEHGASRPRRRGLSGLLVALAAPPAGRRVPGSVWMFLLGVLVSAAAAVYTVGTGSNMDYGDSMAHLTIAARILDGQNPGLQQLGTVWLPLPHLLLLPFVQSMWLFETGIAAAILGALCLGVATCATFRIAARLGFGLAGRMVAVLVTLANPSLLYASTTALTEPVLIAAITACIAGLAGWTFSRRKLSGGELAVFAGIPAAAGVLTRYEGWALVVSGAVFVMFVVIRRGDGLPRALVLALSFAAVPAGAAAWWLAYNMSWYGDPLEFLTGDYSAAAFTEVFGDQLTTDGNLGLSAKVLGWAIVENVGLVPVLLAGVGLALMTWRWGIDNRALVIWLAGTSTAFLLVSLVGGQHIMTNDMSMPQGAYNNRYALSAIPWAALLSAYLAHQVVRTTGKRHGHRSGGDRRFTAASAAAVGIVVLALAGQNLWWAGDPGTRMSVIEEAEIGHRSALDAKASARWLNAHYDGGGLLMDEGSEALSVTPLLGIPLDEIDNRAAGEHFTAALERPSAHVRWVLMHLEQTQGGTAGSIDLVNDALAEDLSFHAAYELVHQQGNFGVYRRIE</sequence>
<protein>
    <recommendedName>
        <fullName evidence="13">Glycosyltransferase RgtA/B/C/D-like domain-containing protein</fullName>
    </recommendedName>
</protein>
<feature type="chain" id="PRO_5046636724" description="Glycosyltransferase RgtA/B/C/D-like domain-containing protein" evidence="10">
    <location>
        <begin position="29"/>
        <end position="1217"/>
    </location>
</feature>
<comment type="subcellular location">
    <subcellularLocation>
        <location evidence="1">Cell membrane</location>
        <topology evidence="1">Multi-pass membrane protein</topology>
    </subcellularLocation>
</comment>
<keyword evidence="5 9" id="KW-0812">Transmembrane</keyword>
<evidence type="ECO:0000256" key="3">
    <source>
        <dbReference type="ARBA" id="ARBA00022676"/>
    </source>
</evidence>
<dbReference type="Proteomes" id="UP001597277">
    <property type="component" value="Unassembled WGS sequence"/>
</dbReference>
<feature type="transmembrane region" description="Helical" evidence="9">
    <location>
        <begin position="611"/>
        <end position="628"/>
    </location>
</feature>
<dbReference type="InterPro" id="IPR050297">
    <property type="entry name" value="LipidA_mod_glycosyltrf_83"/>
</dbReference>
<dbReference type="RefSeq" id="WP_388010034.1">
    <property type="nucleotide sequence ID" value="NZ_JBHUEE010000010.1"/>
</dbReference>
<feature type="transmembrane region" description="Helical" evidence="9">
    <location>
        <begin position="1025"/>
        <end position="1041"/>
    </location>
</feature>
<evidence type="ECO:0000313" key="11">
    <source>
        <dbReference type="EMBL" id="MFD1719540.1"/>
    </source>
</evidence>
<organism evidence="11 12">
    <name type="scientific">Georgenia deserti</name>
    <dbReference type="NCBI Taxonomy" id="2093781"/>
    <lineage>
        <taxon>Bacteria</taxon>
        <taxon>Bacillati</taxon>
        <taxon>Actinomycetota</taxon>
        <taxon>Actinomycetes</taxon>
        <taxon>Micrococcales</taxon>
        <taxon>Bogoriellaceae</taxon>
        <taxon>Georgenia</taxon>
    </lineage>
</organism>
<feature type="transmembrane region" description="Helical" evidence="9">
    <location>
        <begin position="1062"/>
        <end position="1084"/>
    </location>
</feature>
<keyword evidence="4" id="KW-0808">Transferase</keyword>
<feature type="transmembrane region" description="Helical" evidence="9">
    <location>
        <begin position="866"/>
        <end position="883"/>
    </location>
</feature>
<evidence type="ECO:0000256" key="6">
    <source>
        <dbReference type="ARBA" id="ARBA00022989"/>
    </source>
</evidence>
<feature type="transmembrane region" description="Helical" evidence="9">
    <location>
        <begin position="952"/>
        <end position="975"/>
    </location>
</feature>
<evidence type="ECO:0000256" key="5">
    <source>
        <dbReference type="ARBA" id="ARBA00022692"/>
    </source>
</evidence>
<feature type="region of interest" description="Disordered" evidence="8">
    <location>
        <begin position="635"/>
        <end position="661"/>
    </location>
</feature>
<evidence type="ECO:0000256" key="4">
    <source>
        <dbReference type="ARBA" id="ARBA00022679"/>
    </source>
</evidence>
<keyword evidence="2" id="KW-1003">Cell membrane</keyword>
<keyword evidence="6 9" id="KW-1133">Transmembrane helix</keyword>
<reference evidence="12" key="1">
    <citation type="journal article" date="2019" name="Int. J. Syst. Evol. Microbiol.">
        <title>The Global Catalogue of Microorganisms (GCM) 10K type strain sequencing project: providing services to taxonomists for standard genome sequencing and annotation.</title>
        <authorList>
            <consortium name="The Broad Institute Genomics Platform"/>
            <consortium name="The Broad Institute Genome Sequencing Center for Infectious Disease"/>
            <person name="Wu L."/>
            <person name="Ma J."/>
        </authorList>
    </citation>
    <scope>NUCLEOTIDE SEQUENCE [LARGE SCALE GENOMIC DNA]</scope>
    <source>
        <strain evidence="12">JCM 17130</strain>
    </source>
</reference>
<accession>A0ABW4L8D3</accession>
<feature type="transmembrane region" description="Helical" evidence="9">
    <location>
        <begin position="792"/>
        <end position="813"/>
    </location>
</feature>
<feature type="transmembrane region" description="Helical" evidence="9">
    <location>
        <begin position="688"/>
        <end position="707"/>
    </location>
</feature>
<evidence type="ECO:0000256" key="10">
    <source>
        <dbReference type="SAM" id="SignalP"/>
    </source>
</evidence>
<feature type="transmembrane region" description="Helical" evidence="9">
    <location>
        <begin position="987"/>
        <end position="1005"/>
    </location>
</feature>
<proteinExistence type="predicted"/>
<evidence type="ECO:0000256" key="1">
    <source>
        <dbReference type="ARBA" id="ARBA00004651"/>
    </source>
</evidence>
<feature type="transmembrane region" description="Helical" evidence="9">
    <location>
        <begin position="758"/>
        <end position="780"/>
    </location>
</feature>
<evidence type="ECO:0000256" key="8">
    <source>
        <dbReference type="SAM" id="MobiDB-lite"/>
    </source>
</evidence>
<feature type="transmembrane region" description="Helical" evidence="9">
    <location>
        <begin position="890"/>
        <end position="910"/>
    </location>
</feature>
<dbReference type="EMBL" id="JBHUEE010000010">
    <property type="protein sequence ID" value="MFD1719540.1"/>
    <property type="molecule type" value="Genomic_DNA"/>
</dbReference>
<feature type="compositionally biased region" description="Basic and acidic residues" evidence="8">
    <location>
        <begin position="635"/>
        <end position="660"/>
    </location>
</feature>
<evidence type="ECO:0000313" key="12">
    <source>
        <dbReference type="Proteomes" id="UP001597277"/>
    </source>
</evidence>
<evidence type="ECO:0000256" key="9">
    <source>
        <dbReference type="SAM" id="Phobius"/>
    </source>
</evidence>
<evidence type="ECO:0000256" key="2">
    <source>
        <dbReference type="ARBA" id="ARBA00022475"/>
    </source>
</evidence>
<gene>
    <name evidence="11" type="ORF">ACFSE6_16970</name>
</gene>
<keyword evidence="12" id="KW-1185">Reference proteome</keyword>
<name>A0ABW4L8D3_9MICO</name>
<evidence type="ECO:0008006" key="13">
    <source>
        <dbReference type="Google" id="ProtNLM"/>
    </source>
</evidence>